<dbReference type="PIRSF" id="PIRSF006276">
    <property type="entry name" value="UspA"/>
    <property type="match status" value="1"/>
</dbReference>
<comment type="similarity">
    <text evidence="1 2">Belongs to the universal stress protein A family.</text>
</comment>
<organism evidence="4 5">
    <name type="scientific">Anaeromyxobacter diazotrophicus</name>
    <dbReference type="NCBI Taxonomy" id="2590199"/>
    <lineage>
        <taxon>Bacteria</taxon>
        <taxon>Pseudomonadati</taxon>
        <taxon>Myxococcota</taxon>
        <taxon>Myxococcia</taxon>
        <taxon>Myxococcales</taxon>
        <taxon>Cystobacterineae</taxon>
        <taxon>Anaeromyxobacteraceae</taxon>
        <taxon>Anaeromyxobacter</taxon>
    </lineage>
</organism>
<dbReference type="Pfam" id="PF00582">
    <property type="entry name" value="Usp"/>
    <property type="match status" value="1"/>
</dbReference>
<dbReference type="InterPro" id="IPR014729">
    <property type="entry name" value="Rossmann-like_a/b/a_fold"/>
</dbReference>
<evidence type="ECO:0000313" key="4">
    <source>
        <dbReference type="EMBL" id="GEJ59239.1"/>
    </source>
</evidence>
<evidence type="ECO:0000259" key="3">
    <source>
        <dbReference type="Pfam" id="PF00582"/>
    </source>
</evidence>
<evidence type="ECO:0000256" key="2">
    <source>
        <dbReference type="PIRNR" id="PIRNR006276"/>
    </source>
</evidence>
<protein>
    <recommendedName>
        <fullName evidence="2">Universal stress protein</fullName>
    </recommendedName>
</protein>
<dbReference type="PANTHER" id="PTHR46268">
    <property type="entry name" value="STRESS RESPONSE PROTEIN NHAX"/>
    <property type="match status" value="1"/>
</dbReference>
<comment type="subcellular location">
    <subcellularLocation>
        <location evidence="2">Cytoplasm</location>
    </subcellularLocation>
</comment>
<keyword evidence="2" id="KW-0963">Cytoplasm</keyword>
<gene>
    <name evidence="4" type="ORF">AMYX_39800</name>
</gene>
<dbReference type="RefSeq" id="WP_176068538.1">
    <property type="nucleotide sequence ID" value="NZ_BJTG01000012.1"/>
</dbReference>
<dbReference type="EMBL" id="BJTG01000012">
    <property type="protein sequence ID" value="GEJ59239.1"/>
    <property type="molecule type" value="Genomic_DNA"/>
</dbReference>
<reference evidence="5" key="1">
    <citation type="journal article" date="2020" name="Appl. Environ. Microbiol.">
        <title>Diazotrophic Anaeromyxobacter Isolates from Soils.</title>
        <authorList>
            <person name="Masuda Y."/>
            <person name="Yamanaka H."/>
            <person name="Xu Z.X."/>
            <person name="Shiratori Y."/>
            <person name="Aono T."/>
            <person name="Amachi S."/>
            <person name="Senoo K."/>
            <person name="Itoh H."/>
        </authorList>
    </citation>
    <scope>NUCLEOTIDE SEQUENCE [LARGE SCALE GENOMIC DNA]</scope>
    <source>
        <strain evidence="5">R267</strain>
    </source>
</reference>
<keyword evidence="5" id="KW-1185">Reference proteome</keyword>
<evidence type="ECO:0000256" key="1">
    <source>
        <dbReference type="ARBA" id="ARBA00008791"/>
    </source>
</evidence>
<comment type="caution">
    <text evidence="4">The sequence shown here is derived from an EMBL/GenBank/DDBJ whole genome shotgun (WGS) entry which is preliminary data.</text>
</comment>
<dbReference type="InterPro" id="IPR006015">
    <property type="entry name" value="Universal_stress_UspA"/>
</dbReference>
<dbReference type="SUPFAM" id="SSF52402">
    <property type="entry name" value="Adenine nucleotide alpha hydrolases-like"/>
    <property type="match status" value="1"/>
</dbReference>
<dbReference type="CDD" id="cd00293">
    <property type="entry name" value="USP-like"/>
    <property type="match status" value="1"/>
</dbReference>
<dbReference type="GO" id="GO:0005737">
    <property type="term" value="C:cytoplasm"/>
    <property type="evidence" value="ECO:0007669"/>
    <property type="project" value="UniProtKB-SubCell"/>
</dbReference>
<accession>A0A7I9VT18</accession>
<dbReference type="Gene3D" id="3.40.50.620">
    <property type="entry name" value="HUPs"/>
    <property type="match status" value="1"/>
</dbReference>
<dbReference type="AlphaFoldDB" id="A0A7I9VT18"/>
<feature type="domain" description="UspA" evidence="3">
    <location>
        <begin position="5"/>
        <end position="141"/>
    </location>
</feature>
<name>A0A7I9VT18_9BACT</name>
<evidence type="ECO:0000313" key="5">
    <source>
        <dbReference type="Proteomes" id="UP000503640"/>
    </source>
</evidence>
<dbReference type="Proteomes" id="UP000503640">
    <property type="component" value="Unassembled WGS sequence"/>
</dbReference>
<proteinExistence type="inferred from homology"/>
<dbReference type="PRINTS" id="PR01438">
    <property type="entry name" value="UNVRSLSTRESS"/>
</dbReference>
<dbReference type="PANTHER" id="PTHR46268:SF6">
    <property type="entry name" value="UNIVERSAL STRESS PROTEIN UP12"/>
    <property type="match status" value="1"/>
</dbReference>
<sequence>MPEWSKVCCALDLSDSSGVIVGKAASLVRRLQGALTLLHVYEAHAPSPDLLLERYEHAAPEIEQKLAAHQREAERVIGGPVRTVILTEGPPAAAIVRFAREGSFDLVVTGTHADKGLARVLLGSVAQRVVREAPCPVMVVRQAGALQG</sequence>
<dbReference type="InterPro" id="IPR006016">
    <property type="entry name" value="UspA"/>
</dbReference>